<protein>
    <submittedName>
        <fullName evidence="3">4,5-dihydroxyphthalate dehydrogenase</fullName>
        <ecNumber evidence="3">1.-.-.-</ecNumber>
    </submittedName>
</protein>
<evidence type="ECO:0000259" key="2">
    <source>
        <dbReference type="Pfam" id="PF22725"/>
    </source>
</evidence>
<dbReference type="SUPFAM" id="SSF51735">
    <property type="entry name" value="NAD(P)-binding Rossmann-fold domains"/>
    <property type="match status" value="1"/>
</dbReference>
<dbReference type="GO" id="GO:0000166">
    <property type="term" value="F:nucleotide binding"/>
    <property type="evidence" value="ECO:0007669"/>
    <property type="project" value="InterPro"/>
</dbReference>
<dbReference type="PANTHER" id="PTHR43249">
    <property type="entry name" value="UDP-N-ACETYL-2-AMINO-2-DEOXY-D-GLUCURONATE OXIDASE"/>
    <property type="match status" value="1"/>
</dbReference>
<dbReference type="GO" id="GO:0016491">
    <property type="term" value="F:oxidoreductase activity"/>
    <property type="evidence" value="ECO:0007669"/>
    <property type="project" value="UniProtKB-KW"/>
</dbReference>
<sequence length="306" mass="34099">MAFCEPMDDRRREVSERYGVNGYPSWEQALENEPFSAAVIASPAPMHIPMARGLADRGLDLLIEKPLSLKPDGIAELLETVRQKNLRVGVGFVYRALPALQNMRAAVQSGQFGRIVQIQVTSGQNFPFYRPAYRDIYYADPAQGGGLIQDSLPHQLNAVEWFAGPATKVVVDASHEVLDGVEVEDTLNLISRHGSVMSSISVNQHQYVNEFVITVLCTEGAVRWELKGQRWLAAREIGGDWTEMESFVHERDDYYIRQAEAFLDLLDGRADPLCSLDDGISTLMSTLAISKSRKTGSWETVQPVNI</sequence>
<dbReference type="SUPFAM" id="SSF55347">
    <property type="entry name" value="Glyceraldehyde-3-phosphate dehydrogenase-like, C-terminal domain"/>
    <property type="match status" value="1"/>
</dbReference>
<gene>
    <name evidence="3" type="primary">pht4_2</name>
    <name evidence="3" type="ORF">EC9_33220</name>
</gene>
<dbReference type="Pfam" id="PF01408">
    <property type="entry name" value="GFO_IDH_MocA"/>
    <property type="match status" value="1"/>
</dbReference>
<dbReference type="EC" id="1.-.-.-" evidence="3"/>
<feature type="domain" description="Gfo/Idh/MocA-like oxidoreductase N-terminal" evidence="1">
    <location>
        <begin position="2"/>
        <end position="92"/>
    </location>
</feature>
<dbReference type="InterPro" id="IPR052515">
    <property type="entry name" value="Gfo/Idh/MocA_Oxidoreductase"/>
</dbReference>
<dbReference type="Gene3D" id="3.30.360.10">
    <property type="entry name" value="Dihydrodipicolinate Reductase, domain 2"/>
    <property type="match status" value="1"/>
</dbReference>
<dbReference type="Gene3D" id="3.40.50.720">
    <property type="entry name" value="NAD(P)-binding Rossmann-like Domain"/>
    <property type="match status" value="1"/>
</dbReference>
<dbReference type="AlphaFoldDB" id="A0A517M2M3"/>
<name>A0A517M2M3_9BACT</name>
<dbReference type="PANTHER" id="PTHR43249:SF1">
    <property type="entry name" value="D-GLUCOSIDE 3-DEHYDROGENASE"/>
    <property type="match status" value="1"/>
</dbReference>
<reference evidence="3 4" key="1">
    <citation type="submission" date="2019-02" db="EMBL/GenBank/DDBJ databases">
        <title>Deep-cultivation of Planctomycetes and their phenomic and genomic characterization uncovers novel biology.</title>
        <authorList>
            <person name="Wiegand S."/>
            <person name="Jogler M."/>
            <person name="Boedeker C."/>
            <person name="Pinto D."/>
            <person name="Vollmers J."/>
            <person name="Rivas-Marin E."/>
            <person name="Kohn T."/>
            <person name="Peeters S.H."/>
            <person name="Heuer A."/>
            <person name="Rast P."/>
            <person name="Oberbeckmann S."/>
            <person name="Bunk B."/>
            <person name="Jeske O."/>
            <person name="Meyerdierks A."/>
            <person name="Storesund J.E."/>
            <person name="Kallscheuer N."/>
            <person name="Luecker S."/>
            <person name="Lage O.M."/>
            <person name="Pohl T."/>
            <person name="Merkel B.J."/>
            <person name="Hornburger P."/>
            <person name="Mueller R.-W."/>
            <person name="Bruemmer F."/>
            <person name="Labrenz M."/>
            <person name="Spormann A.M."/>
            <person name="Op den Camp H."/>
            <person name="Overmann J."/>
            <person name="Amann R."/>
            <person name="Jetten M.S.M."/>
            <person name="Mascher T."/>
            <person name="Medema M.H."/>
            <person name="Devos D.P."/>
            <person name="Kaster A.-K."/>
            <person name="Ovreas L."/>
            <person name="Rohde M."/>
            <person name="Galperin M.Y."/>
            <person name="Jogler C."/>
        </authorList>
    </citation>
    <scope>NUCLEOTIDE SEQUENCE [LARGE SCALE GENOMIC DNA]</scope>
    <source>
        <strain evidence="3 4">EC9</strain>
    </source>
</reference>
<dbReference type="Proteomes" id="UP000319557">
    <property type="component" value="Chromosome"/>
</dbReference>
<dbReference type="EMBL" id="CP036261">
    <property type="protein sequence ID" value="QDS89125.1"/>
    <property type="molecule type" value="Genomic_DNA"/>
</dbReference>
<evidence type="ECO:0000259" key="1">
    <source>
        <dbReference type="Pfam" id="PF01408"/>
    </source>
</evidence>
<dbReference type="InterPro" id="IPR036291">
    <property type="entry name" value="NAD(P)-bd_dom_sf"/>
</dbReference>
<keyword evidence="3" id="KW-0560">Oxidoreductase</keyword>
<dbReference type="InterPro" id="IPR000683">
    <property type="entry name" value="Gfo/Idh/MocA-like_OxRdtase_N"/>
</dbReference>
<dbReference type="KEGG" id="ruv:EC9_33220"/>
<organism evidence="3 4">
    <name type="scientific">Rosistilla ulvae</name>
    <dbReference type="NCBI Taxonomy" id="1930277"/>
    <lineage>
        <taxon>Bacteria</taxon>
        <taxon>Pseudomonadati</taxon>
        <taxon>Planctomycetota</taxon>
        <taxon>Planctomycetia</taxon>
        <taxon>Pirellulales</taxon>
        <taxon>Pirellulaceae</taxon>
        <taxon>Rosistilla</taxon>
    </lineage>
</organism>
<dbReference type="InterPro" id="IPR055170">
    <property type="entry name" value="GFO_IDH_MocA-like_dom"/>
</dbReference>
<dbReference type="Pfam" id="PF22725">
    <property type="entry name" value="GFO_IDH_MocA_C3"/>
    <property type="match status" value="1"/>
</dbReference>
<keyword evidence="4" id="KW-1185">Reference proteome</keyword>
<feature type="domain" description="GFO/IDH/MocA-like oxidoreductase" evidence="2">
    <location>
        <begin position="101"/>
        <end position="222"/>
    </location>
</feature>
<evidence type="ECO:0000313" key="3">
    <source>
        <dbReference type="EMBL" id="QDS89125.1"/>
    </source>
</evidence>
<proteinExistence type="predicted"/>
<accession>A0A517M2M3</accession>
<evidence type="ECO:0000313" key="4">
    <source>
        <dbReference type="Proteomes" id="UP000319557"/>
    </source>
</evidence>